<evidence type="ECO:0000256" key="2">
    <source>
        <dbReference type="SAM" id="Phobius"/>
    </source>
</evidence>
<dbReference type="AlphaFoldDB" id="A0A0G4GHF4"/>
<feature type="region of interest" description="Disordered" evidence="1">
    <location>
        <begin position="1"/>
        <end position="25"/>
    </location>
</feature>
<gene>
    <name evidence="3" type="ORF">Vbra_9993</name>
</gene>
<evidence type="ECO:0000313" key="4">
    <source>
        <dbReference type="Proteomes" id="UP000041254"/>
    </source>
</evidence>
<sequence length="94" mass="10958">MSCRRHQRELKEEAPTRPPCGGKKKRVKEATAAASYSIVQHHKDKMDVLAFFMGVSMFFYLLFGFIEYTGSFFLETVQLNPHIPLDEHLQVIRR</sequence>
<evidence type="ECO:0000256" key="1">
    <source>
        <dbReference type="SAM" id="MobiDB-lite"/>
    </source>
</evidence>
<dbReference type="EMBL" id="CDMY01000666">
    <property type="protein sequence ID" value="CEM29151.1"/>
    <property type="molecule type" value="Genomic_DNA"/>
</dbReference>
<keyword evidence="4" id="KW-1185">Reference proteome</keyword>
<feature type="transmembrane region" description="Helical" evidence="2">
    <location>
        <begin position="48"/>
        <end position="66"/>
    </location>
</feature>
<proteinExistence type="predicted"/>
<accession>A0A0G4GHF4</accession>
<keyword evidence="2" id="KW-0812">Transmembrane</keyword>
<organism evidence="3 4">
    <name type="scientific">Vitrella brassicaformis (strain CCMP3155)</name>
    <dbReference type="NCBI Taxonomy" id="1169540"/>
    <lineage>
        <taxon>Eukaryota</taxon>
        <taxon>Sar</taxon>
        <taxon>Alveolata</taxon>
        <taxon>Colpodellida</taxon>
        <taxon>Vitrellaceae</taxon>
        <taxon>Vitrella</taxon>
    </lineage>
</organism>
<keyword evidence="2" id="KW-1133">Transmembrane helix</keyword>
<evidence type="ECO:0000313" key="3">
    <source>
        <dbReference type="EMBL" id="CEM29151.1"/>
    </source>
</evidence>
<dbReference type="VEuPathDB" id="CryptoDB:Vbra_9993"/>
<reference evidence="3 4" key="1">
    <citation type="submission" date="2014-11" db="EMBL/GenBank/DDBJ databases">
        <authorList>
            <person name="Zhu J."/>
            <person name="Qi W."/>
            <person name="Song R."/>
        </authorList>
    </citation>
    <scope>NUCLEOTIDE SEQUENCE [LARGE SCALE GENOMIC DNA]</scope>
</reference>
<keyword evidence="2" id="KW-0472">Membrane</keyword>
<dbReference type="Proteomes" id="UP000041254">
    <property type="component" value="Unassembled WGS sequence"/>
</dbReference>
<name>A0A0G4GHF4_VITBC</name>
<protein>
    <submittedName>
        <fullName evidence="3">Uncharacterized protein</fullName>
    </submittedName>
</protein>
<dbReference type="InParanoid" id="A0A0G4GHF4"/>